<proteinExistence type="predicted"/>
<feature type="compositionally biased region" description="Basic and acidic residues" evidence="1">
    <location>
        <begin position="499"/>
        <end position="520"/>
    </location>
</feature>
<accession>A0A1Y2AUC4</accession>
<dbReference type="Proteomes" id="UP000193986">
    <property type="component" value="Unassembled WGS sequence"/>
</dbReference>
<dbReference type="EMBL" id="MCFC01000050">
    <property type="protein sequence ID" value="ORY26152.1"/>
    <property type="molecule type" value="Genomic_DNA"/>
</dbReference>
<feature type="compositionally biased region" description="Low complexity" evidence="1">
    <location>
        <begin position="1"/>
        <end position="24"/>
    </location>
</feature>
<evidence type="ECO:0000313" key="2">
    <source>
        <dbReference type="EMBL" id="ORY26152.1"/>
    </source>
</evidence>
<dbReference type="OrthoDB" id="2564297at2759"/>
<evidence type="ECO:0000256" key="1">
    <source>
        <dbReference type="SAM" id="MobiDB-lite"/>
    </source>
</evidence>
<feature type="compositionally biased region" description="Basic residues" evidence="1">
    <location>
        <begin position="740"/>
        <end position="749"/>
    </location>
</feature>
<name>A0A1Y2AUC4_9TREE</name>
<dbReference type="AlphaFoldDB" id="A0A1Y2AUC4"/>
<feature type="compositionally biased region" description="Polar residues" evidence="1">
    <location>
        <begin position="652"/>
        <end position="667"/>
    </location>
</feature>
<comment type="caution">
    <text evidence="2">The sequence shown here is derived from an EMBL/GenBank/DDBJ whole genome shotgun (WGS) entry which is preliminary data.</text>
</comment>
<protein>
    <submittedName>
        <fullName evidence="2">Uncharacterized protein</fullName>
    </submittedName>
</protein>
<gene>
    <name evidence="2" type="ORF">BCR39DRAFT_541999</name>
</gene>
<feature type="compositionally biased region" description="Acidic residues" evidence="1">
    <location>
        <begin position="481"/>
        <end position="498"/>
    </location>
</feature>
<feature type="region of interest" description="Disordered" evidence="1">
    <location>
        <begin position="1"/>
        <end position="72"/>
    </location>
</feature>
<feature type="region of interest" description="Disordered" evidence="1">
    <location>
        <begin position="85"/>
        <end position="211"/>
    </location>
</feature>
<dbReference type="InParanoid" id="A0A1Y2AUC4"/>
<feature type="compositionally biased region" description="Low complexity" evidence="1">
    <location>
        <begin position="125"/>
        <end position="169"/>
    </location>
</feature>
<sequence>MMSGTPPSSLTPPTSDSRSSSPAGDRPRLVSGSLKDRIAKFNNPSAAPLIPNHPFGLAGPAPAPASSTNFRGGLIGNRISSFDARTAGIPIPTGQRKISEQRGLIGNRIPSVSGGKVQGRDTSPAGSVDSSVHSAAVASSGSPNTSRSSSPSTSPGPGLPPSLLVSTLPDDIPTGAMTPSSTRAEAGDSTSEFSAPSTPVANAAPELPPPEYDLVPGNLRFAAAGMPWDLANSSGYLQSVAPSVASSLVSQYDPSSAGSETAGRMGGVSGISTPSGTPKAAHRQLDGSRLGEGSIRGEGSEVDELDVVARKLEGLDVDVPDRDPTPEPPTINISSDKEPLLYQDTPGPAHNPIPHEAMAGASDEAAVGTNLEHDPNTDGDLAALKAGELNHPPTDQVVDESPLEFLAQAGQAGTQVERSATPEAPKEPSPGELMGFLKRPDVIEEPSPHEADTEGVLEVREATPIQTEDLASAEDRTPVDDVPEAQGSEDAEDGLEEQGGDKRQRSSMSTDERKVVEDWQHSQGITYEASEAENAVEPDSKEITDQSDKPVSAAQLKTESEPNPILPTPPSGDPIDTPLARKPLQLHLEPAPIAQPLDEDLSPAKPTDEKFSADTEQKQIEEEDTDGETTPPAFPTAPINDFDDEPTDSEPPLSTNSESTPIDSSVLKSFPEVPDESKPRVEVHVQSPQSTPQKHRASFDANQTPLAILPGQSKSLNAYNSPPADADLDTTPQQNQSGLNKRHSTRRSPKSPLLDDEDPGDFEPGEGWAVVTKGRDQ</sequence>
<feature type="compositionally biased region" description="Basic and acidic residues" evidence="1">
    <location>
        <begin position="538"/>
        <end position="548"/>
    </location>
</feature>
<keyword evidence="3" id="KW-1185">Reference proteome</keyword>
<feature type="compositionally biased region" description="Acidic residues" evidence="1">
    <location>
        <begin position="754"/>
        <end position="764"/>
    </location>
</feature>
<feature type="compositionally biased region" description="Basic and acidic residues" evidence="1">
    <location>
        <begin position="606"/>
        <end position="620"/>
    </location>
</feature>
<feature type="compositionally biased region" description="Basic and acidic residues" evidence="1">
    <location>
        <begin position="438"/>
        <end position="461"/>
    </location>
</feature>
<evidence type="ECO:0000313" key="3">
    <source>
        <dbReference type="Proteomes" id="UP000193986"/>
    </source>
</evidence>
<feature type="region of interest" description="Disordered" evidence="1">
    <location>
        <begin position="250"/>
        <end position="302"/>
    </location>
</feature>
<dbReference type="STRING" id="71784.A0A1Y2AUC4"/>
<organism evidence="2 3">
    <name type="scientific">Naematelia encephala</name>
    <dbReference type="NCBI Taxonomy" id="71784"/>
    <lineage>
        <taxon>Eukaryota</taxon>
        <taxon>Fungi</taxon>
        <taxon>Dikarya</taxon>
        <taxon>Basidiomycota</taxon>
        <taxon>Agaricomycotina</taxon>
        <taxon>Tremellomycetes</taxon>
        <taxon>Tremellales</taxon>
        <taxon>Naemateliaceae</taxon>
        <taxon>Naematelia</taxon>
    </lineage>
</organism>
<reference evidence="2 3" key="1">
    <citation type="submission" date="2016-07" db="EMBL/GenBank/DDBJ databases">
        <title>Pervasive Adenine N6-methylation of Active Genes in Fungi.</title>
        <authorList>
            <consortium name="DOE Joint Genome Institute"/>
            <person name="Mondo S.J."/>
            <person name="Dannebaum R.O."/>
            <person name="Kuo R.C."/>
            <person name="Labutti K."/>
            <person name="Haridas S."/>
            <person name="Kuo A."/>
            <person name="Salamov A."/>
            <person name="Ahrendt S.R."/>
            <person name="Lipzen A."/>
            <person name="Sullivan W."/>
            <person name="Andreopoulos W.B."/>
            <person name="Clum A."/>
            <person name="Lindquist E."/>
            <person name="Daum C."/>
            <person name="Ramamoorthy G.K."/>
            <person name="Gryganskyi A."/>
            <person name="Culley D."/>
            <person name="Magnuson J.K."/>
            <person name="James T.Y."/>
            <person name="O'Malley M.A."/>
            <person name="Stajich J.E."/>
            <person name="Spatafora J.W."/>
            <person name="Visel A."/>
            <person name="Grigoriev I.V."/>
        </authorList>
    </citation>
    <scope>NUCLEOTIDE SEQUENCE [LARGE SCALE GENOMIC DNA]</scope>
    <source>
        <strain evidence="2 3">68-887.2</strain>
    </source>
</reference>
<feature type="compositionally biased region" description="Polar residues" evidence="1">
    <location>
        <begin position="177"/>
        <end position="200"/>
    </location>
</feature>
<feature type="region of interest" description="Disordered" evidence="1">
    <location>
        <begin position="315"/>
        <end position="777"/>
    </location>
</feature>
<feature type="compositionally biased region" description="Basic and acidic residues" evidence="1">
    <location>
        <begin position="315"/>
        <end position="325"/>
    </location>
</feature>
<feature type="compositionally biased region" description="Polar residues" evidence="1">
    <location>
        <begin position="730"/>
        <end position="739"/>
    </location>
</feature>